<keyword evidence="4 8" id="KW-0378">Hydrolase</keyword>
<dbReference type="SUPFAM" id="SSF52540">
    <property type="entry name" value="P-loop containing nucleoside triphosphate hydrolases"/>
    <property type="match status" value="1"/>
</dbReference>
<dbReference type="InterPro" id="IPR006054">
    <property type="entry name" value="DnaQ"/>
</dbReference>
<comment type="similarity">
    <text evidence="8 9">Belongs to the helicase family. DinG subfamily. Type 2 sub-subfamily.</text>
</comment>
<dbReference type="InterPro" id="IPR001650">
    <property type="entry name" value="Helicase_C-like"/>
</dbReference>
<evidence type="ECO:0000256" key="9">
    <source>
        <dbReference type="RuleBase" id="RU364106"/>
    </source>
</evidence>
<dbReference type="PROSITE" id="PS51194">
    <property type="entry name" value="HELICASE_CTER"/>
    <property type="match status" value="1"/>
</dbReference>
<dbReference type="InterPro" id="IPR006310">
    <property type="entry name" value="DinG"/>
</dbReference>
<dbReference type="Pfam" id="PF13307">
    <property type="entry name" value="Helicase_C_2"/>
    <property type="match status" value="1"/>
</dbReference>
<evidence type="ECO:0000256" key="5">
    <source>
        <dbReference type="ARBA" id="ARBA00022839"/>
    </source>
</evidence>
<evidence type="ECO:0000256" key="8">
    <source>
        <dbReference type="HAMAP-Rule" id="MF_02206"/>
    </source>
</evidence>
<dbReference type="SUPFAM" id="SSF53098">
    <property type="entry name" value="Ribonuclease H-like"/>
    <property type="match status" value="1"/>
</dbReference>
<proteinExistence type="inferred from homology"/>
<comment type="function">
    <text evidence="8 9">3'-5' exonuclease.</text>
</comment>
<evidence type="ECO:0000256" key="2">
    <source>
        <dbReference type="ARBA" id="ARBA00022722"/>
    </source>
</evidence>
<dbReference type="InterPro" id="IPR027417">
    <property type="entry name" value="P-loop_NTPase"/>
</dbReference>
<dbReference type="InterPro" id="IPR013520">
    <property type="entry name" value="Ribonucl_H"/>
</dbReference>
<evidence type="ECO:0000313" key="12">
    <source>
        <dbReference type="EMBL" id="SHE37609.1"/>
    </source>
</evidence>
<reference evidence="13" key="1">
    <citation type="submission" date="2016-11" db="EMBL/GenBank/DDBJ databases">
        <authorList>
            <person name="Varghese N."/>
            <person name="Submissions S."/>
        </authorList>
    </citation>
    <scope>NUCLEOTIDE SEQUENCE [LARGE SCALE GENOMIC DNA]</scope>
    <source>
        <strain evidence="13">DSM 12395</strain>
    </source>
</reference>
<dbReference type="GO" id="GO:0003677">
    <property type="term" value="F:DNA binding"/>
    <property type="evidence" value="ECO:0007669"/>
    <property type="project" value="InterPro"/>
</dbReference>
<comment type="catalytic activity">
    <reaction evidence="7">
        <text>ATP + H2O = ADP + phosphate + H(+)</text>
        <dbReference type="Rhea" id="RHEA:13065"/>
        <dbReference type="ChEBI" id="CHEBI:15377"/>
        <dbReference type="ChEBI" id="CHEBI:15378"/>
        <dbReference type="ChEBI" id="CHEBI:30616"/>
        <dbReference type="ChEBI" id="CHEBI:43474"/>
        <dbReference type="ChEBI" id="CHEBI:456216"/>
        <dbReference type="EC" id="5.6.2.3"/>
    </reaction>
</comment>
<evidence type="ECO:0000313" key="13">
    <source>
        <dbReference type="Proteomes" id="UP000184148"/>
    </source>
</evidence>
<dbReference type="FunFam" id="3.30.420.10:FF:000045">
    <property type="entry name" value="3'-5' exonuclease DinG"/>
    <property type="match status" value="1"/>
</dbReference>
<dbReference type="NCBIfam" id="TIGR00573">
    <property type="entry name" value="dnaq"/>
    <property type="match status" value="1"/>
</dbReference>
<dbReference type="InterPro" id="IPR036397">
    <property type="entry name" value="RNaseH_sf"/>
</dbReference>
<comment type="cofactor">
    <cofactor evidence="1">
        <name>[4Fe-4S] cluster</name>
        <dbReference type="ChEBI" id="CHEBI:49883"/>
    </cofactor>
</comment>
<dbReference type="PANTHER" id="PTHR11472:SF34">
    <property type="entry name" value="REGULATOR OF TELOMERE ELONGATION HELICASE 1"/>
    <property type="match status" value="1"/>
</dbReference>
<dbReference type="PANTHER" id="PTHR11472">
    <property type="entry name" value="DNA REPAIR DEAD HELICASE RAD3/XP-D SUBFAMILY MEMBER"/>
    <property type="match status" value="1"/>
</dbReference>
<gene>
    <name evidence="8 9" type="primary">dinG</name>
    <name evidence="12" type="ORF">SAMN02745133_00295</name>
</gene>
<dbReference type="GO" id="GO:0043139">
    <property type="term" value="F:5'-3' DNA helicase activity"/>
    <property type="evidence" value="ECO:0007669"/>
    <property type="project" value="UniProtKB-EC"/>
</dbReference>
<dbReference type="Proteomes" id="UP000184148">
    <property type="component" value="Unassembled WGS sequence"/>
</dbReference>
<dbReference type="PROSITE" id="PS51193">
    <property type="entry name" value="HELICASE_ATP_BIND_2"/>
    <property type="match status" value="1"/>
</dbReference>
<dbReference type="GO" id="GO:0005524">
    <property type="term" value="F:ATP binding"/>
    <property type="evidence" value="ECO:0007669"/>
    <property type="project" value="UniProtKB-UniRule"/>
</dbReference>
<feature type="domain" description="Helicase ATP-binding" evidence="10">
    <location>
        <begin position="244"/>
        <end position="521"/>
    </location>
</feature>
<sequence length="932" mass="104654">MLTFVALDLETTGLNCWSDDIIEIGLVKVIDGQEVDRFQSLVRPKGSLPVRIKRLTGLRDEDFSEAPALNEILSGVLSFIADLPLVGHNIKFDRDFLAAAARRPLANDLYDTLELAKYLLPSAGNHRLGELCKELNIAMNHRHRALDDALGAARLLVTLLERLEKFEADLVWQLSQLLKQAGSAWYPVLEALSGRIIKQFPDRKITHRVPGARVEEVPVKDRPQQEKKPVSFEECMTVLGPDGALAATLPRFHYRPQQCDMVDHVVKGLNENKFVLVEAGTGTGKSLAYLVPAIRWARQNVERVLITTHTITLQEQLWNKDLPLLANLPDFEFTAALMKGRNNYLCLRRWSALMSEAYHQPEEAQFLAKILVWLYETTTGDKSELAISYQELEYWTAVCCESDGCLGNRCRYFKEQCFFMAARRRADRADIMVVNHSLLLSDVNADNRVLPGYGPLIIDEAHHLEDCATEHLGRTTGRTEVIRWISVAGKQLGKLDSFTVAYDHNGWQNLISQSAETRQRCREAAVTFFEMLSRWMENSAGGGEGRYTLRFGAAGNSEGIPCLPAPLDSELDNLLVNLRSLCQLMVKVGDRLAEGAAFAEDVPGLARDLMAWASVGEDLAHNLEWICRHHEEDNVYWVEGGGGEHSEVVLRAAPIDVGPLLQAKLFSEPRPVILTSATMTVDGSFKHFIKSIGLDAIPTDRIIEKQLDSPFNYAEQALLCAARDIAQPAQMGDSPYHDELARAIYSISLAAEGRTLVLFTSHRSLREVYHRLKDPYERADICLLGHELDGSRRRLVEQFMEGKRTVLFGAASFWEGVDIPGEALSCVIIVKLPFAPPNHPVLEARLQKIARQGRNGFQDYQIPQAVIKFKQGFGRLIRDARDKGVVVILDGRLVEKKYGAKFFNSLPLGEHFRGSWQQIVTKVKFWLTGKEE</sequence>
<evidence type="ECO:0000256" key="4">
    <source>
        <dbReference type="ARBA" id="ARBA00022801"/>
    </source>
</evidence>
<name>A0A1M4SZH0_9FIRM</name>
<dbReference type="SMART" id="SM00479">
    <property type="entry name" value="EXOIII"/>
    <property type="match status" value="1"/>
</dbReference>
<protein>
    <recommendedName>
        <fullName evidence="8 9">3'-5' exonuclease DinG</fullName>
        <ecNumber evidence="8 9">3.1.-.-</ecNumber>
    </recommendedName>
</protein>
<dbReference type="SMART" id="SM00491">
    <property type="entry name" value="HELICc2"/>
    <property type="match status" value="1"/>
</dbReference>
<dbReference type="Pfam" id="PF00929">
    <property type="entry name" value="RNase_T"/>
    <property type="match status" value="1"/>
</dbReference>
<dbReference type="RefSeq" id="WP_073234572.1">
    <property type="nucleotide sequence ID" value="NZ_FQUY01000001.1"/>
</dbReference>
<dbReference type="STRING" id="1121429.SAMN02745133_00295"/>
<keyword evidence="6 8" id="KW-0067">ATP-binding</keyword>
<dbReference type="HAMAP" id="MF_02206">
    <property type="entry name" value="DinG_exonucl"/>
    <property type="match status" value="1"/>
</dbReference>
<dbReference type="OrthoDB" id="9803913at2"/>
<dbReference type="GO" id="GO:0006260">
    <property type="term" value="P:DNA replication"/>
    <property type="evidence" value="ECO:0007669"/>
    <property type="project" value="InterPro"/>
</dbReference>
<evidence type="ECO:0000256" key="7">
    <source>
        <dbReference type="ARBA" id="ARBA00048954"/>
    </source>
</evidence>
<dbReference type="EMBL" id="FQUY01000001">
    <property type="protein sequence ID" value="SHE37609.1"/>
    <property type="molecule type" value="Genomic_DNA"/>
</dbReference>
<dbReference type="AlphaFoldDB" id="A0A1M4SZH0"/>
<evidence type="ECO:0000259" key="11">
    <source>
        <dbReference type="PROSITE" id="PS51194"/>
    </source>
</evidence>
<evidence type="ECO:0000256" key="6">
    <source>
        <dbReference type="ARBA" id="ARBA00022840"/>
    </source>
</evidence>
<evidence type="ECO:0000256" key="3">
    <source>
        <dbReference type="ARBA" id="ARBA00022741"/>
    </source>
</evidence>
<dbReference type="CDD" id="cd06127">
    <property type="entry name" value="DEDDh"/>
    <property type="match status" value="1"/>
</dbReference>
<accession>A0A1M4SZH0</accession>
<dbReference type="SMART" id="SM00487">
    <property type="entry name" value="DEXDc"/>
    <property type="match status" value="1"/>
</dbReference>
<dbReference type="InterPro" id="IPR012337">
    <property type="entry name" value="RNaseH-like_sf"/>
</dbReference>
<dbReference type="NCBIfam" id="TIGR01407">
    <property type="entry name" value="dinG_rel"/>
    <property type="match status" value="1"/>
</dbReference>
<evidence type="ECO:0000259" key="10">
    <source>
        <dbReference type="PROSITE" id="PS51193"/>
    </source>
</evidence>
<dbReference type="EC" id="3.1.-.-" evidence="8 9"/>
<feature type="short sequence motif" description="DEAH box" evidence="8">
    <location>
        <begin position="459"/>
        <end position="462"/>
    </location>
</feature>
<feature type="binding site" evidence="8">
    <location>
        <begin position="279"/>
        <end position="286"/>
    </location>
    <ligand>
        <name>ATP</name>
        <dbReference type="ChEBI" id="CHEBI:30616"/>
    </ligand>
</feature>
<keyword evidence="3 8" id="KW-0547">Nucleotide-binding</keyword>
<keyword evidence="13" id="KW-1185">Reference proteome</keyword>
<dbReference type="InterPro" id="IPR014013">
    <property type="entry name" value="Helic_SF1/SF2_ATP-bd_DinG/Rad3"/>
</dbReference>
<dbReference type="Gene3D" id="3.40.50.300">
    <property type="entry name" value="P-loop containing nucleotide triphosphate hydrolases"/>
    <property type="match status" value="2"/>
</dbReference>
<dbReference type="InterPro" id="IPR011545">
    <property type="entry name" value="DEAD/DEAH_box_helicase_dom"/>
</dbReference>
<dbReference type="GO" id="GO:0003887">
    <property type="term" value="F:DNA-directed DNA polymerase activity"/>
    <property type="evidence" value="ECO:0007669"/>
    <property type="project" value="InterPro"/>
</dbReference>
<organism evidence="12 13">
    <name type="scientific">Desulforamulus putei DSM 12395</name>
    <dbReference type="NCBI Taxonomy" id="1121429"/>
    <lineage>
        <taxon>Bacteria</taxon>
        <taxon>Bacillati</taxon>
        <taxon>Bacillota</taxon>
        <taxon>Clostridia</taxon>
        <taxon>Eubacteriales</taxon>
        <taxon>Peptococcaceae</taxon>
        <taxon>Desulforamulus</taxon>
    </lineage>
</organism>
<keyword evidence="2 8" id="KW-0540">Nuclease</keyword>
<dbReference type="GO" id="GO:0016887">
    <property type="term" value="F:ATP hydrolysis activity"/>
    <property type="evidence" value="ECO:0007669"/>
    <property type="project" value="RHEA"/>
</dbReference>
<dbReference type="Pfam" id="PF00270">
    <property type="entry name" value="DEAD"/>
    <property type="match status" value="1"/>
</dbReference>
<dbReference type="InterPro" id="IPR045028">
    <property type="entry name" value="DinG/Rad3-like"/>
</dbReference>
<dbReference type="InterPro" id="IPR006555">
    <property type="entry name" value="ATP-dep_Helicase_C"/>
</dbReference>
<feature type="domain" description="Helicase C-terminal" evidence="11">
    <location>
        <begin position="739"/>
        <end position="927"/>
    </location>
</feature>
<dbReference type="Gene3D" id="3.30.420.10">
    <property type="entry name" value="Ribonuclease H-like superfamily/Ribonuclease H"/>
    <property type="match status" value="1"/>
</dbReference>
<keyword evidence="5 8" id="KW-0269">Exonuclease</keyword>
<keyword evidence="12" id="KW-0347">Helicase</keyword>
<evidence type="ECO:0000256" key="1">
    <source>
        <dbReference type="ARBA" id="ARBA00001966"/>
    </source>
</evidence>
<dbReference type="InterPro" id="IPR014001">
    <property type="entry name" value="Helicase_ATP-bd"/>
</dbReference>
<dbReference type="GO" id="GO:0008408">
    <property type="term" value="F:3'-5' exonuclease activity"/>
    <property type="evidence" value="ECO:0007669"/>
    <property type="project" value="UniProtKB-UniRule"/>
</dbReference>